<feature type="non-terminal residue" evidence="1">
    <location>
        <position position="100"/>
    </location>
</feature>
<accession>A0A9N9I360</accession>
<keyword evidence="2" id="KW-1185">Reference proteome</keyword>
<dbReference type="EMBL" id="CAJVPP010012670">
    <property type="protein sequence ID" value="CAG8718441.1"/>
    <property type="molecule type" value="Genomic_DNA"/>
</dbReference>
<comment type="caution">
    <text evidence="1">The sequence shown here is derived from an EMBL/GenBank/DDBJ whole genome shotgun (WGS) entry which is preliminary data.</text>
</comment>
<protein>
    <submittedName>
        <fullName evidence="1">4590_t:CDS:1</fullName>
    </submittedName>
</protein>
<name>A0A9N9I360_FUNMO</name>
<dbReference type="AlphaFoldDB" id="A0A9N9I360"/>
<proteinExistence type="predicted"/>
<evidence type="ECO:0000313" key="1">
    <source>
        <dbReference type="EMBL" id="CAG8718441.1"/>
    </source>
</evidence>
<dbReference type="Proteomes" id="UP000789375">
    <property type="component" value="Unassembled WGS sequence"/>
</dbReference>
<sequence>LRPYTVKSTGTRPISEVKPLMAQSLPGNKTFFPLIVETKAEKEHNNKRLSRFGFKTFFVKMQDITLKYGALDDHHFGINVVRVIFILDLDLLVPKLIIKA</sequence>
<evidence type="ECO:0000313" key="2">
    <source>
        <dbReference type="Proteomes" id="UP000789375"/>
    </source>
</evidence>
<organism evidence="1 2">
    <name type="scientific">Funneliformis mosseae</name>
    <name type="common">Endomycorrhizal fungus</name>
    <name type="synonym">Glomus mosseae</name>
    <dbReference type="NCBI Taxonomy" id="27381"/>
    <lineage>
        <taxon>Eukaryota</taxon>
        <taxon>Fungi</taxon>
        <taxon>Fungi incertae sedis</taxon>
        <taxon>Mucoromycota</taxon>
        <taxon>Glomeromycotina</taxon>
        <taxon>Glomeromycetes</taxon>
        <taxon>Glomerales</taxon>
        <taxon>Glomeraceae</taxon>
        <taxon>Funneliformis</taxon>
    </lineage>
</organism>
<gene>
    <name evidence="1" type="ORF">FMOSSE_LOCUS14816</name>
</gene>
<reference evidence="1" key="1">
    <citation type="submission" date="2021-06" db="EMBL/GenBank/DDBJ databases">
        <authorList>
            <person name="Kallberg Y."/>
            <person name="Tangrot J."/>
            <person name="Rosling A."/>
        </authorList>
    </citation>
    <scope>NUCLEOTIDE SEQUENCE</scope>
    <source>
        <strain evidence="1">87-6 pot B 2015</strain>
    </source>
</reference>